<evidence type="ECO:0000313" key="3">
    <source>
        <dbReference type="Proteomes" id="UP000253862"/>
    </source>
</evidence>
<protein>
    <recommendedName>
        <fullName evidence="1">Winged helix-turn helix domain-containing protein</fullName>
    </recommendedName>
</protein>
<keyword evidence="3" id="KW-1185">Reference proteome</keyword>
<accession>A0A345JPJ2</accession>
<evidence type="ECO:0000313" key="2">
    <source>
        <dbReference type="EMBL" id="AXH29238.1"/>
    </source>
</evidence>
<dbReference type="EMBL" id="CP022375">
    <property type="protein sequence ID" value="AXH29238.1"/>
    <property type="molecule type" value="Genomic_DNA"/>
</dbReference>
<dbReference type="Proteomes" id="UP000253862">
    <property type="component" value="Chromosome"/>
</dbReference>
<dbReference type="Pfam" id="PF13592">
    <property type="entry name" value="HTH_33"/>
    <property type="match status" value="1"/>
</dbReference>
<dbReference type="OrthoDB" id="129174at2"/>
<name>A0A345JPJ2_9GAMM</name>
<dbReference type="RefSeq" id="WP_071628534.1">
    <property type="nucleotide sequence ID" value="NZ_CP022375.1"/>
</dbReference>
<dbReference type="InterPro" id="IPR025959">
    <property type="entry name" value="Winged_HTH_dom"/>
</dbReference>
<dbReference type="SUPFAM" id="SSF46689">
    <property type="entry name" value="Homeodomain-like"/>
    <property type="match status" value="1"/>
</dbReference>
<evidence type="ECO:0000259" key="1">
    <source>
        <dbReference type="Pfam" id="PF13592"/>
    </source>
</evidence>
<sequence length="170" mass="19718">MPRPIKLPLDFDKYDYAGLSKKESNHKNKVRLLAMSNIKDGMSLQDTGKVLKTPWKTIQTWLQNFRKYGISGLYVKTTKYKPPKITEEVKVWISNFMKTLYSNQVGGSITGKQLLCLVKQHFAIECCLQTIYNTLHSLNLSWISCRSKHPRSDIEVQELYKKTLKVMSEN</sequence>
<dbReference type="InterPro" id="IPR009057">
    <property type="entry name" value="Homeodomain-like_sf"/>
</dbReference>
<dbReference type="KEGG" id="foo:CGC45_00855"/>
<organism evidence="2 3">
    <name type="scientific">Francisella opportunistica</name>
    <dbReference type="NCBI Taxonomy" id="2016517"/>
    <lineage>
        <taxon>Bacteria</taxon>
        <taxon>Pseudomonadati</taxon>
        <taxon>Pseudomonadota</taxon>
        <taxon>Gammaproteobacteria</taxon>
        <taxon>Thiotrichales</taxon>
        <taxon>Francisellaceae</taxon>
        <taxon>Francisella</taxon>
    </lineage>
</organism>
<gene>
    <name evidence="2" type="ORF">CGC43_00860</name>
</gene>
<dbReference type="AlphaFoldDB" id="A0A345JPJ2"/>
<proteinExistence type="predicted"/>
<feature type="domain" description="Winged helix-turn helix" evidence="1">
    <location>
        <begin position="110"/>
        <end position="163"/>
    </location>
</feature>
<reference evidence="2 3" key="1">
    <citation type="submission" date="2017-07" db="EMBL/GenBank/DDBJ databases">
        <title>Complete genome sequences and comparative analysis of the novel pathogen Francisella opportunistica.</title>
        <authorList>
            <person name="Dietrich E.A."/>
            <person name="Kingry L.C."/>
            <person name="Petersen J.M."/>
        </authorList>
    </citation>
    <scope>NUCLEOTIDE SEQUENCE [LARGE SCALE GENOMIC DNA]</scope>
    <source>
        <strain evidence="2 3">14-2155</strain>
    </source>
</reference>